<evidence type="ECO:0000256" key="1">
    <source>
        <dbReference type="ARBA" id="ARBA00004141"/>
    </source>
</evidence>
<dbReference type="Proteomes" id="UP001152759">
    <property type="component" value="Chromosome 6"/>
</dbReference>
<evidence type="ECO:0000313" key="7">
    <source>
        <dbReference type="EMBL" id="CAH0392550.1"/>
    </source>
</evidence>
<feature type="transmembrane region" description="Helical" evidence="5">
    <location>
        <begin position="59"/>
        <end position="79"/>
    </location>
</feature>
<proteinExistence type="predicted"/>
<keyword evidence="3 5" id="KW-1133">Transmembrane helix</keyword>
<dbReference type="InterPro" id="IPR050549">
    <property type="entry name" value="MFS_Trehalose_Transporter"/>
</dbReference>
<dbReference type="AlphaFoldDB" id="A0A9P0AKD5"/>
<evidence type="ECO:0000256" key="2">
    <source>
        <dbReference type="ARBA" id="ARBA00022692"/>
    </source>
</evidence>
<feature type="transmembrane region" description="Helical" evidence="5">
    <location>
        <begin position="385"/>
        <end position="407"/>
    </location>
</feature>
<sequence length="498" mass="55370">MIATLKLIKEKIFNKTLLAVIIVNSINIATGMGQGFSAILLPQLENSKEFFISQEEKSWLASLGVILNPVGAMAAGVIMQFAGRKYTLIGACIPFFFGWLIIAMSTSLAMLYVGRLLSGMGMGMASAAYVYISEISTTHERGLYSSFGPTGTSFGVLTVYFLGYVADWKTVAWICAATCALNALSICFMPETPSWLVSRQRLPDALRSLVWLRRNELVAKKELNDIVSHAVLESQVTRKQKTILSILRKATVWKPTVILVAFFILQQGSGIYIMLFYSVTVFQEIKSVLNPFVDSIIVSVVRLLTCIIGSAFIQVISRKRLVILSSFGMFFSMLSLFAYGNIASDDATARLVPWFPEMCLLINISFSMFGTLQLPWIMIGELYPLAYRGIMGGLISSVGYALIFLHVKIFPAISTVMNIYSIFLVYGLFSLVAIVFGKVYLPETKDKELHEIEEIFKKKKGEVQKVDEKPNQTPIFICNPKLPFVPMQEQVVLSAPQV</sequence>
<evidence type="ECO:0000259" key="6">
    <source>
        <dbReference type="PROSITE" id="PS50850"/>
    </source>
</evidence>
<feature type="transmembrane region" description="Helical" evidence="5">
    <location>
        <begin position="257"/>
        <end position="276"/>
    </location>
</feature>
<keyword evidence="8" id="KW-1185">Reference proteome</keyword>
<dbReference type="Pfam" id="PF00083">
    <property type="entry name" value="Sugar_tr"/>
    <property type="match status" value="1"/>
</dbReference>
<name>A0A9P0AKD5_BEMTA</name>
<feature type="transmembrane region" description="Helical" evidence="5">
    <location>
        <begin position="321"/>
        <end position="340"/>
    </location>
</feature>
<reference evidence="7" key="1">
    <citation type="submission" date="2021-12" db="EMBL/GenBank/DDBJ databases">
        <authorList>
            <person name="King R."/>
        </authorList>
    </citation>
    <scope>NUCLEOTIDE SEQUENCE</scope>
</reference>
<feature type="transmembrane region" description="Helical" evidence="5">
    <location>
        <begin position="419"/>
        <end position="441"/>
    </location>
</feature>
<organism evidence="7 8">
    <name type="scientific">Bemisia tabaci</name>
    <name type="common">Sweetpotato whitefly</name>
    <name type="synonym">Aleurodes tabaci</name>
    <dbReference type="NCBI Taxonomy" id="7038"/>
    <lineage>
        <taxon>Eukaryota</taxon>
        <taxon>Metazoa</taxon>
        <taxon>Ecdysozoa</taxon>
        <taxon>Arthropoda</taxon>
        <taxon>Hexapoda</taxon>
        <taxon>Insecta</taxon>
        <taxon>Pterygota</taxon>
        <taxon>Neoptera</taxon>
        <taxon>Paraneoptera</taxon>
        <taxon>Hemiptera</taxon>
        <taxon>Sternorrhyncha</taxon>
        <taxon>Aleyrodoidea</taxon>
        <taxon>Aleyrodidae</taxon>
        <taxon>Aleyrodinae</taxon>
        <taxon>Bemisia</taxon>
    </lineage>
</organism>
<feature type="transmembrane region" description="Helical" evidence="5">
    <location>
        <begin position="86"/>
        <end position="106"/>
    </location>
</feature>
<dbReference type="SUPFAM" id="SSF103473">
    <property type="entry name" value="MFS general substrate transporter"/>
    <property type="match status" value="1"/>
</dbReference>
<comment type="subcellular location">
    <subcellularLocation>
        <location evidence="1">Membrane</location>
        <topology evidence="1">Multi-pass membrane protein</topology>
    </subcellularLocation>
</comment>
<feature type="transmembrane region" description="Helical" evidence="5">
    <location>
        <begin position="296"/>
        <end position="316"/>
    </location>
</feature>
<feature type="transmembrane region" description="Helical" evidence="5">
    <location>
        <begin position="144"/>
        <end position="165"/>
    </location>
</feature>
<evidence type="ECO:0000313" key="8">
    <source>
        <dbReference type="Proteomes" id="UP001152759"/>
    </source>
</evidence>
<keyword evidence="2 5" id="KW-0812">Transmembrane</keyword>
<keyword evidence="4 5" id="KW-0472">Membrane</keyword>
<dbReference type="InterPro" id="IPR020846">
    <property type="entry name" value="MFS_dom"/>
</dbReference>
<evidence type="ECO:0000256" key="4">
    <source>
        <dbReference type="ARBA" id="ARBA00023136"/>
    </source>
</evidence>
<feature type="transmembrane region" description="Helical" evidence="5">
    <location>
        <begin position="112"/>
        <end position="132"/>
    </location>
</feature>
<feature type="transmembrane region" description="Helical" evidence="5">
    <location>
        <begin position="12"/>
        <end position="39"/>
    </location>
</feature>
<dbReference type="FunFam" id="1.20.1250.20:FF:000249">
    <property type="entry name" value="facilitated trehalose transporter Tret1"/>
    <property type="match status" value="1"/>
</dbReference>
<dbReference type="GO" id="GO:0022857">
    <property type="term" value="F:transmembrane transporter activity"/>
    <property type="evidence" value="ECO:0007669"/>
    <property type="project" value="InterPro"/>
</dbReference>
<dbReference type="Gene3D" id="1.20.1250.20">
    <property type="entry name" value="MFS general substrate transporter like domains"/>
    <property type="match status" value="1"/>
</dbReference>
<dbReference type="InterPro" id="IPR005828">
    <property type="entry name" value="MFS_sugar_transport-like"/>
</dbReference>
<evidence type="ECO:0000256" key="5">
    <source>
        <dbReference type="SAM" id="Phobius"/>
    </source>
</evidence>
<dbReference type="KEGG" id="btab:109042030"/>
<dbReference type="EMBL" id="OU963867">
    <property type="protein sequence ID" value="CAH0392550.1"/>
    <property type="molecule type" value="Genomic_DNA"/>
</dbReference>
<gene>
    <name evidence="7" type="ORF">BEMITA_LOCUS11059</name>
</gene>
<feature type="domain" description="Major facilitator superfamily (MFS) profile" evidence="6">
    <location>
        <begin position="19"/>
        <end position="445"/>
    </location>
</feature>
<feature type="transmembrane region" description="Helical" evidence="5">
    <location>
        <begin position="171"/>
        <end position="189"/>
    </location>
</feature>
<protein>
    <recommendedName>
        <fullName evidence="6">Major facilitator superfamily (MFS) profile domain-containing protein</fullName>
    </recommendedName>
</protein>
<feature type="transmembrane region" description="Helical" evidence="5">
    <location>
        <begin position="360"/>
        <end position="378"/>
    </location>
</feature>
<dbReference type="PANTHER" id="PTHR48021">
    <property type="match status" value="1"/>
</dbReference>
<dbReference type="GO" id="GO:0016020">
    <property type="term" value="C:membrane"/>
    <property type="evidence" value="ECO:0007669"/>
    <property type="project" value="UniProtKB-SubCell"/>
</dbReference>
<dbReference type="InterPro" id="IPR036259">
    <property type="entry name" value="MFS_trans_sf"/>
</dbReference>
<evidence type="ECO:0000256" key="3">
    <source>
        <dbReference type="ARBA" id="ARBA00022989"/>
    </source>
</evidence>
<accession>A0A9P0AKD5</accession>
<dbReference type="PROSITE" id="PS50850">
    <property type="entry name" value="MFS"/>
    <property type="match status" value="1"/>
</dbReference>
<dbReference type="PANTHER" id="PTHR48021:SF32">
    <property type="entry name" value="FACILITATED TREHALOSE TRANSPORTER TRET1-2 HOMOLOG-LIKE PROTEIN"/>
    <property type="match status" value="1"/>
</dbReference>